<dbReference type="EMBL" id="NXAO01000018">
    <property type="protein sequence ID" value="PHO15860.1"/>
    <property type="molecule type" value="Genomic_DNA"/>
</dbReference>
<evidence type="ECO:0000313" key="3">
    <source>
        <dbReference type="EMBL" id="PPK59871.1"/>
    </source>
</evidence>
<reference evidence="4" key="1">
    <citation type="submission" date="2017-09" db="EMBL/GenBank/DDBJ databases">
        <title>Arcobacter canalis sp. nov., a new species isolated from a water canal contaminated with urban sewage.</title>
        <authorList>
            <person name="Perez-Cataluna A."/>
            <person name="Salas-Masso N."/>
            <person name="Figueras M.J."/>
        </authorList>
    </citation>
    <scope>NUCLEOTIDE SEQUENCE [LARGE SCALE GENOMIC DNA]</scope>
    <source>
        <strain evidence="4">CECT 7727</strain>
    </source>
</reference>
<dbReference type="RefSeq" id="WP_079577267.1">
    <property type="nucleotide sequence ID" value="NZ_CP182346.1"/>
</dbReference>
<protein>
    <submittedName>
        <fullName evidence="3">Uncharacterized protein</fullName>
    </submittedName>
</protein>
<reference evidence="1 6" key="4">
    <citation type="submission" date="2018-08" db="EMBL/GenBank/DDBJ databases">
        <title>Complete genome of the Arcobacter marinus type strain JCM 15502.</title>
        <authorList>
            <person name="Miller W.G."/>
            <person name="Yee E."/>
            <person name="Huynh S."/>
            <person name="Parker C.T."/>
        </authorList>
    </citation>
    <scope>NUCLEOTIDE SEQUENCE [LARGE SCALE GENOMIC DNA]</scope>
    <source>
        <strain evidence="1 6">JCM 15502</strain>
    </source>
</reference>
<dbReference type="EMBL" id="CP032101">
    <property type="protein sequence ID" value="AXX86904.1"/>
    <property type="molecule type" value="Genomic_DNA"/>
</dbReference>
<evidence type="ECO:0000313" key="6">
    <source>
        <dbReference type="Proteomes" id="UP000264693"/>
    </source>
</evidence>
<accession>A0A1T5A2U0</accession>
<gene>
    <name evidence="1" type="ORF">AMRN_1157</name>
    <name evidence="3" type="ORF">B0F89_13027</name>
    <name evidence="2" type="ORF">CPH92_04620</name>
</gene>
<dbReference type="STRING" id="505249.SAMN06295997_103135"/>
<dbReference type="Proteomes" id="UP000224740">
    <property type="component" value="Unassembled WGS sequence"/>
</dbReference>
<dbReference type="KEGG" id="amar:AMRN_1157"/>
<name>A0A1T5A2U0_9BACT</name>
<evidence type="ECO:0000313" key="1">
    <source>
        <dbReference type="EMBL" id="AXX86904.1"/>
    </source>
</evidence>
<keyword evidence="4" id="KW-1185">Reference proteome</keyword>
<dbReference type="Proteomes" id="UP000239861">
    <property type="component" value="Unassembled WGS sequence"/>
</dbReference>
<reference evidence="2" key="2">
    <citation type="submission" date="2017-09" db="EMBL/GenBank/DDBJ databases">
        <authorList>
            <person name="Perez-Cataluna A."/>
            <person name="Figueras M.J."/>
            <person name="Salas-Masso N."/>
        </authorList>
    </citation>
    <scope>NUCLEOTIDE SEQUENCE</scope>
    <source>
        <strain evidence="2">CECT 7727</strain>
    </source>
</reference>
<sequence>MQGNIEVTYKIVNKNDLNLTISLEELLKNEKIVKAIKSEFAKGYRNIDIKTDSDLSDKIKVETIKKHYSFSALKDDFADIIALAEDHATNNKLLKKDSFVELVDIKTVE</sequence>
<dbReference type="Proteomes" id="UP000264693">
    <property type="component" value="Chromosome"/>
</dbReference>
<evidence type="ECO:0000313" key="5">
    <source>
        <dbReference type="Proteomes" id="UP000239861"/>
    </source>
</evidence>
<evidence type="ECO:0000313" key="4">
    <source>
        <dbReference type="Proteomes" id="UP000224740"/>
    </source>
</evidence>
<organism evidence="3 5">
    <name type="scientific">Malaciobacter marinus</name>
    <dbReference type="NCBI Taxonomy" id="505249"/>
    <lineage>
        <taxon>Bacteria</taxon>
        <taxon>Pseudomonadati</taxon>
        <taxon>Campylobacterota</taxon>
        <taxon>Epsilonproteobacteria</taxon>
        <taxon>Campylobacterales</taxon>
        <taxon>Arcobacteraceae</taxon>
        <taxon>Malaciobacter</taxon>
    </lineage>
</organism>
<reference evidence="3 5" key="3">
    <citation type="submission" date="2018-02" db="EMBL/GenBank/DDBJ databases">
        <title>Subsurface microbial communities from deep shales in Ohio and West Virginia, USA.</title>
        <authorList>
            <person name="Wrighton K."/>
        </authorList>
    </citation>
    <scope>NUCLEOTIDE SEQUENCE [LARGE SCALE GENOMIC DNA]</scope>
    <source>
        <strain evidence="3 5">MARC-MIP3H16</strain>
    </source>
</reference>
<evidence type="ECO:0000313" key="2">
    <source>
        <dbReference type="EMBL" id="PHO15860.1"/>
    </source>
</evidence>
<dbReference type="AlphaFoldDB" id="A0A1T5A2U0"/>
<proteinExistence type="predicted"/>
<dbReference type="EMBL" id="PTIW01000030">
    <property type="protein sequence ID" value="PPK59871.1"/>
    <property type="molecule type" value="Genomic_DNA"/>
</dbReference>